<dbReference type="InterPro" id="IPR026870">
    <property type="entry name" value="Zinc_ribbon_dom"/>
</dbReference>
<keyword evidence="5" id="KW-1185">Reference proteome</keyword>
<feature type="domain" description="Zinc-ribbon" evidence="3">
    <location>
        <begin position="6"/>
        <end position="27"/>
    </location>
</feature>
<dbReference type="Gene3D" id="4.10.1060.50">
    <property type="match status" value="1"/>
</dbReference>
<sequence length="278" mass="30171">MNDKKFCPNCGAQVDANAEFCPNCGYKFSLENDNNQQHIYDQADGGSTSNSEPTSSNDNFKRKQPNDSKNKLITFLIIIIVLLLAGGGYAAYKFVLTPGHTQTKKAASSSSSANSKATSSVATSSATNSSSASSDTEDSASSSTSVQTISADDANSLFTSLFKTVSENVKEDSFDQSDFDSMFVSGSDNSYYKDLANWVDAESNNVDINSVDATVQNLTTKGNVANFQVKYVFYQTKNRPNHVQVFNWHAQLKKDDQGNLKIISCASNNKAVKDYESD</sequence>
<keyword evidence="2" id="KW-0472">Membrane</keyword>
<keyword evidence="2" id="KW-1133">Transmembrane helix</keyword>
<dbReference type="Proteomes" id="UP001370590">
    <property type="component" value="Unassembled WGS sequence"/>
</dbReference>
<evidence type="ECO:0000313" key="5">
    <source>
        <dbReference type="Proteomes" id="UP001370590"/>
    </source>
</evidence>
<feature type="transmembrane region" description="Helical" evidence="2">
    <location>
        <begin position="72"/>
        <end position="92"/>
    </location>
</feature>
<comment type="caution">
    <text evidence="4">The sequence shown here is derived from an EMBL/GenBank/DDBJ whole genome shotgun (WGS) entry which is preliminary data.</text>
</comment>
<evidence type="ECO:0000259" key="3">
    <source>
        <dbReference type="Pfam" id="PF13240"/>
    </source>
</evidence>
<protein>
    <submittedName>
        <fullName evidence="4">Zinc ribbon domain-containing protein</fullName>
    </submittedName>
</protein>
<feature type="region of interest" description="Disordered" evidence="1">
    <location>
        <begin position="38"/>
        <end position="64"/>
    </location>
</feature>
<name>A0ABU8SJ47_9LACO</name>
<feature type="region of interest" description="Disordered" evidence="1">
    <location>
        <begin position="105"/>
        <end position="146"/>
    </location>
</feature>
<dbReference type="InterPro" id="IPR038587">
    <property type="entry name" value="Ribosomal_eL40_sf"/>
</dbReference>
<keyword evidence="2" id="KW-0812">Transmembrane</keyword>
<evidence type="ECO:0000256" key="1">
    <source>
        <dbReference type="SAM" id="MobiDB-lite"/>
    </source>
</evidence>
<proteinExistence type="predicted"/>
<accession>A0ABU8SJ47</accession>
<feature type="compositionally biased region" description="Polar residues" evidence="1">
    <location>
        <begin position="38"/>
        <end position="58"/>
    </location>
</feature>
<dbReference type="Pfam" id="PF13240">
    <property type="entry name" value="Zn_Ribbon_1"/>
    <property type="match status" value="1"/>
</dbReference>
<dbReference type="RefSeq" id="WP_339959767.1">
    <property type="nucleotide sequence ID" value="NZ_JAWMWH010000001.1"/>
</dbReference>
<dbReference type="EMBL" id="JAWMWH010000001">
    <property type="protein sequence ID" value="MEJ6399937.1"/>
    <property type="molecule type" value="Genomic_DNA"/>
</dbReference>
<gene>
    <name evidence="4" type="ORF">R4146_01910</name>
</gene>
<evidence type="ECO:0000256" key="2">
    <source>
        <dbReference type="SAM" id="Phobius"/>
    </source>
</evidence>
<organism evidence="4 5">
    <name type="scientific">Nicoliella lavandulae</name>
    <dbReference type="NCBI Taxonomy" id="3082954"/>
    <lineage>
        <taxon>Bacteria</taxon>
        <taxon>Bacillati</taxon>
        <taxon>Bacillota</taxon>
        <taxon>Bacilli</taxon>
        <taxon>Lactobacillales</taxon>
        <taxon>Lactobacillaceae</taxon>
        <taxon>Nicoliella</taxon>
    </lineage>
</organism>
<evidence type="ECO:0000313" key="4">
    <source>
        <dbReference type="EMBL" id="MEJ6399937.1"/>
    </source>
</evidence>
<reference evidence="4 5" key="1">
    <citation type="submission" date="2023-10" db="EMBL/GenBank/DDBJ databases">
        <title>Nicoliella lavandulae sp. nov. isolated from Lavandula angustifolia flowers.</title>
        <authorList>
            <person name="Alcantara C."/>
            <person name="Zuniga M."/>
            <person name="Landete J.M."/>
            <person name="Monedero V."/>
        </authorList>
    </citation>
    <scope>NUCLEOTIDE SEQUENCE [LARGE SCALE GENOMIC DNA]</scope>
    <source>
        <strain evidence="4 5">Es01</strain>
    </source>
</reference>